<dbReference type="GO" id="GO:0005886">
    <property type="term" value="C:plasma membrane"/>
    <property type="evidence" value="ECO:0007669"/>
    <property type="project" value="TreeGrafter"/>
</dbReference>
<name>A0A2M9A8V1_9BACT</name>
<evidence type="ECO:0000313" key="5">
    <source>
        <dbReference type="Proteomes" id="UP000231134"/>
    </source>
</evidence>
<dbReference type="InterPro" id="IPR029787">
    <property type="entry name" value="Nucleotide_cyclase"/>
</dbReference>
<keyword evidence="2" id="KW-0812">Transmembrane</keyword>
<evidence type="ECO:0000256" key="1">
    <source>
        <dbReference type="ARBA" id="ARBA00012528"/>
    </source>
</evidence>
<dbReference type="InterPro" id="IPR000160">
    <property type="entry name" value="GGDEF_dom"/>
</dbReference>
<feature type="domain" description="GGDEF" evidence="3">
    <location>
        <begin position="235"/>
        <end position="367"/>
    </location>
</feature>
<feature type="transmembrane region" description="Helical" evidence="2">
    <location>
        <begin position="96"/>
        <end position="120"/>
    </location>
</feature>
<accession>A0A2M9A8V1</accession>
<dbReference type="InterPro" id="IPR043128">
    <property type="entry name" value="Rev_trsase/Diguanyl_cyclase"/>
</dbReference>
<dbReference type="SUPFAM" id="SSF55073">
    <property type="entry name" value="Nucleotide cyclase"/>
    <property type="match status" value="1"/>
</dbReference>
<dbReference type="EC" id="2.7.7.65" evidence="1"/>
<organism evidence="4 5">
    <name type="scientific">Hallerella succinigenes</name>
    <dbReference type="NCBI Taxonomy" id="1896222"/>
    <lineage>
        <taxon>Bacteria</taxon>
        <taxon>Pseudomonadati</taxon>
        <taxon>Fibrobacterota</taxon>
        <taxon>Fibrobacteria</taxon>
        <taxon>Fibrobacterales</taxon>
        <taxon>Fibrobacteraceae</taxon>
        <taxon>Hallerella</taxon>
    </lineage>
</organism>
<comment type="caution">
    <text evidence="4">The sequence shown here is derived from an EMBL/GenBank/DDBJ whole genome shotgun (WGS) entry which is preliminary data.</text>
</comment>
<feature type="transmembrane region" description="Helical" evidence="2">
    <location>
        <begin position="132"/>
        <end position="154"/>
    </location>
</feature>
<keyword evidence="2" id="KW-1133">Transmembrane helix</keyword>
<protein>
    <recommendedName>
        <fullName evidence="1">diguanylate cyclase</fullName>
        <ecNumber evidence="1">2.7.7.65</ecNumber>
    </recommendedName>
</protein>
<dbReference type="AlphaFoldDB" id="A0A2M9A8V1"/>
<sequence>MRWAFFLMLNVLFSGSWKLQKKRKEDKILLGMIITIFISCIADVVTFTVDGLPGTIFRNVAYASNFVLFLGNLFIGPLWLMMILKHIGGRIPKGQQIFTAVVSGFGFLLLLLNFVYPILFCLDDANRYSRGSLFWINNLIEALFMLDSIAYYLLMRFQNGGLKFFPVMQFFLPVFVCVAVQNAWYGISTIWVGIAVGVTGMNLALQNENIFIDKLTGLFNRYYLDKVVEEMGKRRGFVMMMLDLNDFKLINDTYGHSRGDEALAAMAEILRDSMGTCGTAIRYAGDEFVILVNSDLPGIAERYEKRIRKNVDLYNERSLKKYALSVSIGSGYFNLKDNSVDDILEIIDKRMYDDKRSFYESGHLPDRRRQG</sequence>
<evidence type="ECO:0000259" key="3">
    <source>
        <dbReference type="PROSITE" id="PS50887"/>
    </source>
</evidence>
<evidence type="ECO:0000313" key="4">
    <source>
        <dbReference type="EMBL" id="PJJ42043.1"/>
    </source>
</evidence>
<feature type="transmembrane region" description="Helical" evidence="2">
    <location>
        <begin position="28"/>
        <end position="49"/>
    </location>
</feature>
<feature type="transmembrane region" description="Helical" evidence="2">
    <location>
        <begin position="161"/>
        <end position="181"/>
    </location>
</feature>
<dbReference type="Proteomes" id="UP000231134">
    <property type="component" value="Unassembled WGS sequence"/>
</dbReference>
<dbReference type="Gene3D" id="3.30.70.270">
    <property type="match status" value="1"/>
</dbReference>
<reference evidence="4 5" key="1">
    <citation type="submission" date="2017-11" db="EMBL/GenBank/DDBJ databases">
        <title>Animal gut microbial communities from fecal samples from Wisconsin, USA.</title>
        <authorList>
            <person name="Neumann A."/>
        </authorList>
    </citation>
    <scope>NUCLEOTIDE SEQUENCE [LARGE SCALE GENOMIC DNA]</scope>
    <source>
        <strain evidence="4 5">UWS3</strain>
    </source>
</reference>
<dbReference type="NCBIfam" id="TIGR00254">
    <property type="entry name" value="GGDEF"/>
    <property type="match status" value="1"/>
</dbReference>
<dbReference type="Pfam" id="PF00990">
    <property type="entry name" value="GGDEF"/>
    <property type="match status" value="1"/>
</dbReference>
<feature type="transmembrane region" description="Helical" evidence="2">
    <location>
        <begin position="61"/>
        <end position="84"/>
    </location>
</feature>
<proteinExistence type="predicted"/>
<feature type="transmembrane region" description="Helical" evidence="2">
    <location>
        <begin position="187"/>
        <end position="205"/>
    </location>
</feature>
<dbReference type="PANTHER" id="PTHR45138:SF6">
    <property type="entry name" value="DIGUANYLATE CYCLASE DGCN"/>
    <property type="match status" value="1"/>
</dbReference>
<dbReference type="GO" id="GO:1902201">
    <property type="term" value="P:negative regulation of bacterial-type flagellum-dependent cell motility"/>
    <property type="evidence" value="ECO:0007669"/>
    <property type="project" value="TreeGrafter"/>
</dbReference>
<dbReference type="EMBL" id="PGEX01000001">
    <property type="protein sequence ID" value="PJJ42043.1"/>
    <property type="molecule type" value="Genomic_DNA"/>
</dbReference>
<dbReference type="GO" id="GO:0043709">
    <property type="term" value="P:cell adhesion involved in single-species biofilm formation"/>
    <property type="evidence" value="ECO:0007669"/>
    <property type="project" value="TreeGrafter"/>
</dbReference>
<gene>
    <name evidence="4" type="ORF">BGX16_2059</name>
</gene>
<dbReference type="GO" id="GO:0052621">
    <property type="term" value="F:diguanylate cyclase activity"/>
    <property type="evidence" value="ECO:0007669"/>
    <property type="project" value="UniProtKB-EC"/>
</dbReference>
<dbReference type="CDD" id="cd01949">
    <property type="entry name" value="GGDEF"/>
    <property type="match status" value="1"/>
</dbReference>
<keyword evidence="2" id="KW-0472">Membrane</keyword>
<dbReference type="PROSITE" id="PS50887">
    <property type="entry name" value="GGDEF"/>
    <property type="match status" value="1"/>
</dbReference>
<dbReference type="SMART" id="SM00267">
    <property type="entry name" value="GGDEF"/>
    <property type="match status" value="1"/>
</dbReference>
<keyword evidence="5" id="KW-1185">Reference proteome</keyword>
<evidence type="ECO:0000256" key="2">
    <source>
        <dbReference type="SAM" id="Phobius"/>
    </source>
</evidence>
<dbReference type="InterPro" id="IPR050469">
    <property type="entry name" value="Diguanylate_Cyclase"/>
</dbReference>
<dbReference type="PANTHER" id="PTHR45138">
    <property type="entry name" value="REGULATORY COMPONENTS OF SENSORY TRANSDUCTION SYSTEM"/>
    <property type="match status" value="1"/>
</dbReference>